<evidence type="ECO:0000313" key="4">
    <source>
        <dbReference type="Proteomes" id="UP000663854"/>
    </source>
</evidence>
<dbReference type="Proteomes" id="UP000663870">
    <property type="component" value="Unassembled WGS sequence"/>
</dbReference>
<dbReference type="Proteomes" id="UP000663854">
    <property type="component" value="Unassembled WGS sequence"/>
</dbReference>
<evidence type="ECO:0000313" key="5">
    <source>
        <dbReference type="Proteomes" id="UP000663870"/>
    </source>
</evidence>
<feature type="compositionally biased region" description="Polar residues" evidence="1">
    <location>
        <begin position="7"/>
        <end position="19"/>
    </location>
</feature>
<reference evidence="2" key="1">
    <citation type="submission" date="2021-02" db="EMBL/GenBank/DDBJ databases">
        <authorList>
            <person name="Nowell W R."/>
        </authorList>
    </citation>
    <scope>NUCLEOTIDE SEQUENCE</scope>
</reference>
<protein>
    <submittedName>
        <fullName evidence="2">Uncharacterized protein</fullName>
    </submittedName>
</protein>
<dbReference type="AlphaFoldDB" id="A0A815RMU0"/>
<sequence length="69" mass="8156">MSKFICATSTTRNINSSSHHQNRPKYISPLEKLDERTKNWQPGRVQEENRLKQLYEQGKCNIFQPLSSY</sequence>
<feature type="non-terminal residue" evidence="2">
    <location>
        <position position="69"/>
    </location>
</feature>
<evidence type="ECO:0000313" key="3">
    <source>
        <dbReference type="EMBL" id="CAF1647542.1"/>
    </source>
</evidence>
<organism evidence="2 4">
    <name type="scientific">Rotaria sordida</name>
    <dbReference type="NCBI Taxonomy" id="392033"/>
    <lineage>
        <taxon>Eukaryota</taxon>
        <taxon>Metazoa</taxon>
        <taxon>Spiralia</taxon>
        <taxon>Gnathifera</taxon>
        <taxon>Rotifera</taxon>
        <taxon>Eurotatoria</taxon>
        <taxon>Bdelloidea</taxon>
        <taxon>Philodinida</taxon>
        <taxon>Philodinidae</taxon>
        <taxon>Rotaria</taxon>
    </lineage>
</organism>
<evidence type="ECO:0000313" key="2">
    <source>
        <dbReference type="EMBL" id="CAF1479373.1"/>
    </source>
</evidence>
<keyword evidence="5" id="KW-1185">Reference proteome</keyword>
<name>A0A815RMU0_9BILA</name>
<feature type="non-terminal residue" evidence="2">
    <location>
        <position position="1"/>
    </location>
</feature>
<proteinExistence type="predicted"/>
<gene>
    <name evidence="3" type="ORF">JXQ802_LOCUS54109</name>
    <name evidence="2" type="ORF">PYM288_LOCUS37690</name>
</gene>
<dbReference type="EMBL" id="CAJNOL010010094">
    <property type="protein sequence ID" value="CAF1647542.1"/>
    <property type="molecule type" value="Genomic_DNA"/>
</dbReference>
<dbReference type="EMBL" id="CAJNOH010008410">
    <property type="protein sequence ID" value="CAF1479373.1"/>
    <property type="molecule type" value="Genomic_DNA"/>
</dbReference>
<comment type="caution">
    <text evidence="2">The sequence shown here is derived from an EMBL/GenBank/DDBJ whole genome shotgun (WGS) entry which is preliminary data.</text>
</comment>
<accession>A0A815RMU0</accession>
<evidence type="ECO:0000256" key="1">
    <source>
        <dbReference type="SAM" id="MobiDB-lite"/>
    </source>
</evidence>
<feature type="region of interest" description="Disordered" evidence="1">
    <location>
        <begin position="1"/>
        <end position="27"/>
    </location>
</feature>